<proteinExistence type="predicted"/>
<evidence type="ECO:0000313" key="1">
    <source>
        <dbReference type="EMBL" id="VDM97618.1"/>
    </source>
</evidence>
<dbReference type="AlphaFoldDB" id="A0A0N5CNY9"/>
<dbReference type="WBParaSite" id="TCLT_0000191801-mRNA-1">
    <property type="protein sequence ID" value="TCLT_0000191801-mRNA-1"/>
    <property type="gene ID" value="TCLT_0000191801"/>
</dbReference>
<accession>A0A0N5CNY9</accession>
<dbReference type="EMBL" id="UYYF01000308">
    <property type="protein sequence ID" value="VDM97618.1"/>
    <property type="molecule type" value="Genomic_DNA"/>
</dbReference>
<evidence type="ECO:0000313" key="3">
    <source>
        <dbReference type="WBParaSite" id="TCLT_0000191801-mRNA-1"/>
    </source>
</evidence>
<organism evidence="3">
    <name type="scientific">Thelazia callipaeda</name>
    <name type="common">Oriental eyeworm</name>
    <name type="synonym">Parasitic nematode</name>
    <dbReference type="NCBI Taxonomy" id="103827"/>
    <lineage>
        <taxon>Eukaryota</taxon>
        <taxon>Metazoa</taxon>
        <taxon>Ecdysozoa</taxon>
        <taxon>Nematoda</taxon>
        <taxon>Chromadorea</taxon>
        <taxon>Rhabditida</taxon>
        <taxon>Spirurina</taxon>
        <taxon>Spiruromorpha</taxon>
        <taxon>Thelazioidea</taxon>
        <taxon>Thelaziidae</taxon>
        <taxon>Thelazia</taxon>
    </lineage>
</organism>
<reference evidence="3" key="1">
    <citation type="submission" date="2017-02" db="UniProtKB">
        <authorList>
            <consortium name="WormBaseParasite"/>
        </authorList>
    </citation>
    <scope>IDENTIFICATION</scope>
</reference>
<name>A0A0N5CNY9_THECL</name>
<keyword evidence="2" id="KW-1185">Reference proteome</keyword>
<evidence type="ECO:0000313" key="2">
    <source>
        <dbReference type="Proteomes" id="UP000276776"/>
    </source>
</evidence>
<protein>
    <submittedName>
        <fullName evidence="3">DUF885 domain-containing protein</fullName>
    </submittedName>
</protein>
<gene>
    <name evidence="1" type="ORF">TCLT_LOCUS1919</name>
</gene>
<reference evidence="1 2" key="2">
    <citation type="submission" date="2018-11" db="EMBL/GenBank/DDBJ databases">
        <authorList>
            <consortium name="Pathogen Informatics"/>
        </authorList>
    </citation>
    <scope>NUCLEOTIDE SEQUENCE [LARGE SCALE GENOMIC DNA]</scope>
</reference>
<dbReference type="Proteomes" id="UP000276776">
    <property type="component" value="Unassembled WGS sequence"/>
</dbReference>
<dbReference type="OrthoDB" id="5850233at2759"/>
<sequence length="134" mass="15149">MKRELDVAGTAPYIEQMYAETGNNIPGIIKRVFDRVDASGFGLHKRAYDYVDSPGLDVSKRAFDRIEDSPFGMQKKVNDMMPRIENDLKNRSQTNQNKISGGNELAMHDTDVITWNPTADYGQFPFAPKAFTNQ</sequence>